<keyword evidence="5 6" id="KW-0472">Membrane</keyword>
<evidence type="ECO:0000256" key="4">
    <source>
        <dbReference type="ARBA" id="ARBA00022989"/>
    </source>
</evidence>
<dbReference type="InterPro" id="IPR045062">
    <property type="entry name" value="Cyt_c_biogenesis_CcsA/CcmC"/>
</dbReference>
<comment type="subcellular location">
    <subcellularLocation>
        <location evidence="1">Membrane</location>
        <topology evidence="1">Multi-pass membrane protein</topology>
    </subcellularLocation>
</comment>
<feature type="transmembrane region" description="Helical" evidence="6">
    <location>
        <begin position="374"/>
        <end position="392"/>
    </location>
</feature>
<keyword evidence="4 6" id="KW-1133">Transmembrane helix</keyword>
<organism evidence="8 9">
    <name type="scientific">Luteolibacter algae</name>
    <dbReference type="NCBI Taxonomy" id="454151"/>
    <lineage>
        <taxon>Bacteria</taxon>
        <taxon>Pseudomonadati</taxon>
        <taxon>Verrucomicrobiota</taxon>
        <taxon>Verrucomicrobiia</taxon>
        <taxon>Verrucomicrobiales</taxon>
        <taxon>Verrucomicrobiaceae</taxon>
        <taxon>Luteolibacter</taxon>
    </lineage>
</organism>
<feature type="transmembrane region" description="Helical" evidence="6">
    <location>
        <begin position="552"/>
        <end position="575"/>
    </location>
</feature>
<accession>A0ABW5D4T8</accession>
<feature type="transmembrane region" description="Helical" evidence="6">
    <location>
        <begin position="399"/>
        <end position="419"/>
    </location>
</feature>
<comment type="caution">
    <text evidence="8">The sequence shown here is derived from an EMBL/GenBank/DDBJ whole genome shotgun (WGS) entry which is preliminary data.</text>
</comment>
<dbReference type="Pfam" id="PF01578">
    <property type="entry name" value="Cytochrom_C_asm"/>
    <property type="match status" value="1"/>
</dbReference>
<feature type="transmembrane region" description="Helical" evidence="6">
    <location>
        <begin position="313"/>
        <end position="333"/>
    </location>
</feature>
<feature type="transmembrane region" description="Helical" evidence="6">
    <location>
        <begin position="439"/>
        <end position="464"/>
    </location>
</feature>
<evidence type="ECO:0000256" key="3">
    <source>
        <dbReference type="ARBA" id="ARBA00022748"/>
    </source>
</evidence>
<evidence type="ECO:0000256" key="1">
    <source>
        <dbReference type="ARBA" id="ARBA00004141"/>
    </source>
</evidence>
<name>A0ABW5D4T8_9BACT</name>
<proteinExistence type="predicted"/>
<dbReference type="RefSeq" id="WP_386819032.1">
    <property type="nucleotide sequence ID" value="NZ_JBHUIT010000003.1"/>
</dbReference>
<dbReference type="EMBL" id="JBHUIT010000003">
    <property type="protein sequence ID" value="MFD2256097.1"/>
    <property type="molecule type" value="Genomic_DNA"/>
</dbReference>
<evidence type="ECO:0000313" key="9">
    <source>
        <dbReference type="Proteomes" id="UP001597375"/>
    </source>
</evidence>
<feature type="transmembrane region" description="Helical" evidence="6">
    <location>
        <begin position="484"/>
        <end position="506"/>
    </location>
</feature>
<evidence type="ECO:0000256" key="6">
    <source>
        <dbReference type="SAM" id="Phobius"/>
    </source>
</evidence>
<protein>
    <submittedName>
        <fullName evidence="8">Cytochrome c biogenesis protein</fullName>
    </submittedName>
</protein>
<evidence type="ECO:0000313" key="8">
    <source>
        <dbReference type="EMBL" id="MFD2256097.1"/>
    </source>
</evidence>
<dbReference type="PANTHER" id="PTHR30071">
    <property type="entry name" value="HEME EXPORTER PROTEIN C"/>
    <property type="match status" value="1"/>
</dbReference>
<reference evidence="9" key="1">
    <citation type="journal article" date="2019" name="Int. J. Syst. Evol. Microbiol.">
        <title>The Global Catalogue of Microorganisms (GCM) 10K type strain sequencing project: providing services to taxonomists for standard genome sequencing and annotation.</title>
        <authorList>
            <consortium name="The Broad Institute Genomics Platform"/>
            <consortium name="The Broad Institute Genome Sequencing Center for Infectious Disease"/>
            <person name="Wu L."/>
            <person name="Ma J."/>
        </authorList>
    </citation>
    <scope>NUCLEOTIDE SEQUENCE [LARGE SCALE GENOMIC DNA]</scope>
    <source>
        <strain evidence="9">CGMCC 4.7106</strain>
    </source>
</reference>
<evidence type="ECO:0000256" key="5">
    <source>
        <dbReference type="ARBA" id="ARBA00023136"/>
    </source>
</evidence>
<feature type="transmembrane region" description="Helical" evidence="6">
    <location>
        <begin position="581"/>
        <end position="603"/>
    </location>
</feature>
<gene>
    <name evidence="8" type="ORF">ACFSSA_05355</name>
</gene>
<keyword evidence="2 6" id="KW-0812">Transmembrane</keyword>
<dbReference type="InterPro" id="IPR002541">
    <property type="entry name" value="Cyt_c_assembly"/>
</dbReference>
<feature type="transmembrane region" description="Helical" evidence="6">
    <location>
        <begin position="522"/>
        <end position="540"/>
    </location>
</feature>
<feature type="domain" description="Cytochrome c assembly protein" evidence="7">
    <location>
        <begin position="372"/>
        <end position="573"/>
    </location>
</feature>
<dbReference type="Proteomes" id="UP001597375">
    <property type="component" value="Unassembled WGS sequence"/>
</dbReference>
<sequence>MRVPSKSLTVWIIPLLCLLFVGSAVFKAFRPSAEFDFKNFGSLPVVANGRVQPLDSLARNALLSIQAKQRVPGDTAPASPSTWLAELAFQPEVADTRKIFLIHHDEILGLTDFTRADGKSFSHAQLEPSFPALEKEAKRVSQLEPKTWSPYEKALMRLTRNLRLYNQLKNALAMPDTTQMEAELALFLGAVDTAIAEAEKKNQGADFNQQAIDRASGRMREILHWAPLTEIYTTPSGSGQDGWRKLADSVIDAIDAGGPHPATLAYARLGDAYRTKDIAAFNAAVNAYRAWLTENRPTEINKGAAESLFNRIAPFYLCMVLYVIAFLTAIVSWLRPEGCLRRSAFRVLALGLLLHTIGLITRMCLEGRPPVTNLYSSAVFIGWGAIVLSAVIEIFHRNAIGTAVASVIGFATLLIAHHLSLSGDTLEMMRAVLDTNFWLATHVVVITLGYSATFLAGTLAIVFLLRRIFGGMPKSTVVSLRGMVYGVICFATLASFVGTVLGGIWADQSWGRFWGWDPKENGALLIVIWNAIILHARWGGMIRERGMMVMAIFGNIVTSWSWFGTNMLGIGLHSYGFTDAAFVWLSAFILSQLIIMAAGFIPVKR</sequence>
<dbReference type="PANTHER" id="PTHR30071:SF1">
    <property type="entry name" value="CYTOCHROME B_B6 PROTEIN-RELATED"/>
    <property type="match status" value="1"/>
</dbReference>
<keyword evidence="9" id="KW-1185">Reference proteome</keyword>
<feature type="transmembrane region" description="Helical" evidence="6">
    <location>
        <begin position="345"/>
        <end position="362"/>
    </location>
</feature>
<evidence type="ECO:0000256" key="2">
    <source>
        <dbReference type="ARBA" id="ARBA00022692"/>
    </source>
</evidence>
<keyword evidence="3" id="KW-0201">Cytochrome c-type biogenesis</keyword>
<evidence type="ECO:0000259" key="7">
    <source>
        <dbReference type="Pfam" id="PF01578"/>
    </source>
</evidence>